<dbReference type="Gene3D" id="3.90.1720.30">
    <property type="entry name" value="PPPDE domains"/>
    <property type="match status" value="1"/>
</dbReference>
<evidence type="ECO:0000256" key="4">
    <source>
        <dbReference type="SAM" id="MobiDB-lite"/>
    </source>
</evidence>
<evidence type="ECO:0000313" key="5">
    <source>
        <dbReference type="EMBL" id="AQK73217.1"/>
    </source>
</evidence>
<name>A0A1D6HEZ9_MAIZE</name>
<dbReference type="AlphaFoldDB" id="A0A1D6HEZ9"/>
<evidence type="ECO:0000256" key="1">
    <source>
        <dbReference type="ARBA" id="ARBA00008140"/>
    </source>
</evidence>
<proteinExistence type="inferred from homology"/>
<reference evidence="5" key="1">
    <citation type="submission" date="2015-12" db="EMBL/GenBank/DDBJ databases">
        <title>Update maize B73 reference genome by single molecule sequencing technologies.</title>
        <authorList>
            <consortium name="Maize Genome Sequencing Project"/>
            <person name="Ware D."/>
        </authorList>
    </citation>
    <scope>NUCLEOTIDE SEQUENCE</scope>
    <source>
        <tissue evidence="5">Seedling</tissue>
    </source>
</reference>
<feature type="region of interest" description="Disordered" evidence="4">
    <location>
        <begin position="131"/>
        <end position="166"/>
    </location>
</feature>
<keyword evidence="3" id="KW-0378">Hydrolase</keyword>
<dbReference type="PROSITE" id="PS51858">
    <property type="entry name" value="PPPDE"/>
    <property type="match status" value="1"/>
</dbReference>
<gene>
    <name evidence="5" type="ORF">ZEAMMB73_Zm00001d017468</name>
</gene>
<keyword evidence="2" id="KW-0645">Protease</keyword>
<evidence type="ECO:0000256" key="3">
    <source>
        <dbReference type="ARBA" id="ARBA00022801"/>
    </source>
</evidence>
<dbReference type="PANTHER" id="PTHR12378:SF74">
    <property type="entry name" value="OS02G0655500 PROTEIN"/>
    <property type="match status" value="1"/>
</dbReference>
<organism evidence="5">
    <name type="scientific">Zea mays</name>
    <name type="common">Maize</name>
    <dbReference type="NCBI Taxonomy" id="4577"/>
    <lineage>
        <taxon>Eukaryota</taxon>
        <taxon>Viridiplantae</taxon>
        <taxon>Streptophyta</taxon>
        <taxon>Embryophyta</taxon>
        <taxon>Tracheophyta</taxon>
        <taxon>Spermatophyta</taxon>
        <taxon>Magnoliopsida</taxon>
        <taxon>Liliopsida</taxon>
        <taxon>Poales</taxon>
        <taxon>Poaceae</taxon>
        <taxon>PACMAD clade</taxon>
        <taxon>Panicoideae</taxon>
        <taxon>Andropogonodae</taxon>
        <taxon>Andropogoneae</taxon>
        <taxon>Tripsacinae</taxon>
        <taxon>Zea</taxon>
    </lineage>
</organism>
<dbReference type="ExpressionAtlas" id="A0A1D6HEZ9">
    <property type="expression patterns" value="baseline and differential"/>
</dbReference>
<dbReference type="SMART" id="SM01179">
    <property type="entry name" value="DUF862"/>
    <property type="match status" value="1"/>
</dbReference>
<dbReference type="GO" id="GO:0008233">
    <property type="term" value="F:peptidase activity"/>
    <property type="evidence" value="ECO:0007669"/>
    <property type="project" value="UniProtKB-KW"/>
</dbReference>
<accession>A0A1D6HEZ9</accession>
<protein>
    <submittedName>
        <fullName evidence="5">DeSI-like protein</fullName>
    </submittedName>
</protein>
<sequence length="174" mass="19204">MGARNSAAATPVLLNVYDLTAANDYLYWLGFGVFHSGIEVHGTEYGFGAHDYPSSGVFEVESKSCPGFIYRRTVWLGTTDMSQEEFRSFIEKLAGDYHDLGSVFDCLLPESVQVSPVGRVPTSRRISDDDLYSIHSPMADKDDNDEDEAKHLLPAPSNDQLSVDVPPKLAKDLL</sequence>
<dbReference type="InterPro" id="IPR042266">
    <property type="entry name" value="PPPDE_sf"/>
</dbReference>
<dbReference type="EMBL" id="CM000781">
    <property type="protein sequence ID" value="AQK73217.1"/>
    <property type="molecule type" value="Genomic_DNA"/>
</dbReference>
<comment type="similarity">
    <text evidence="1">Belongs to the DeSI family.</text>
</comment>
<evidence type="ECO:0000256" key="2">
    <source>
        <dbReference type="ARBA" id="ARBA00022670"/>
    </source>
</evidence>
<dbReference type="InterPro" id="IPR008580">
    <property type="entry name" value="PPPDE_dom"/>
</dbReference>
<dbReference type="Pfam" id="PF05903">
    <property type="entry name" value="Peptidase_C97"/>
    <property type="match status" value="1"/>
</dbReference>
<dbReference type="GO" id="GO:0006508">
    <property type="term" value="P:proteolysis"/>
    <property type="evidence" value="ECO:0007669"/>
    <property type="project" value="UniProtKB-KW"/>
</dbReference>
<dbReference type="PANTHER" id="PTHR12378">
    <property type="entry name" value="DESUMOYLATING ISOPEPTIDASE"/>
    <property type="match status" value="1"/>
</dbReference>